<dbReference type="EMBL" id="LN733219">
    <property type="protein sequence ID" value="CEP16582.1"/>
    <property type="molecule type" value="Genomic_DNA"/>
</dbReference>
<feature type="domain" description="F-box/LRR-repeat protein 15-like leucin rich repeat" evidence="7">
    <location>
        <begin position="139"/>
        <end position="376"/>
    </location>
</feature>
<reference evidence="8 9" key="1">
    <citation type="submission" date="2014-09" db="EMBL/GenBank/DDBJ databases">
        <authorList>
            <person name="Ellenberger Sabrina"/>
        </authorList>
    </citation>
    <scope>NUCLEOTIDE SEQUENCE [LARGE SCALE GENOMIC DNA]</scope>
    <source>
        <strain evidence="8 9">CBS 412.66</strain>
    </source>
</reference>
<evidence type="ECO:0000256" key="1">
    <source>
        <dbReference type="ARBA" id="ARBA00006857"/>
    </source>
</evidence>
<dbReference type="Pfam" id="PF12937">
    <property type="entry name" value="F-box-like"/>
    <property type="match status" value="1"/>
</dbReference>
<dbReference type="InterPro" id="IPR006553">
    <property type="entry name" value="Leu-rich_rpt_Cys-con_subtyp"/>
</dbReference>
<feature type="region of interest" description="Disordered" evidence="5">
    <location>
        <begin position="680"/>
        <end position="702"/>
    </location>
</feature>
<dbReference type="SUPFAM" id="SSF81383">
    <property type="entry name" value="F-box domain"/>
    <property type="match status" value="1"/>
</dbReference>
<dbReference type="GO" id="GO:0002181">
    <property type="term" value="P:cytoplasmic translation"/>
    <property type="evidence" value="ECO:0007669"/>
    <property type="project" value="TreeGrafter"/>
</dbReference>
<dbReference type="InterPro" id="IPR012678">
    <property type="entry name" value="Ribosomal_uL23/eL15/eS24_sf"/>
</dbReference>
<dbReference type="InterPro" id="IPR032675">
    <property type="entry name" value="LRR_dom_sf"/>
</dbReference>
<dbReference type="STRING" id="35722.A0A0B7NGN9"/>
<dbReference type="Gene3D" id="3.40.1120.10">
    <property type="entry name" value="Ribosomal protein l15e"/>
    <property type="match status" value="1"/>
</dbReference>
<dbReference type="PANTHER" id="PTHR11847">
    <property type="entry name" value="RIBOSOMAL PROTEIN L15"/>
    <property type="match status" value="1"/>
</dbReference>
<name>A0A0B7NGN9_9FUNG</name>
<dbReference type="InterPro" id="IPR057207">
    <property type="entry name" value="FBXL15_LRR"/>
</dbReference>
<dbReference type="SMART" id="SM01384">
    <property type="entry name" value="Ribosomal_L15e"/>
    <property type="match status" value="1"/>
</dbReference>
<comment type="similarity">
    <text evidence="1 4">Belongs to the eukaryotic ribosomal protein eL15 family.</text>
</comment>
<evidence type="ECO:0000259" key="6">
    <source>
        <dbReference type="Pfam" id="PF12937"/>
    </source>
</evidence>
<dbReference type="PANTHER" id="PTHR11847:SF4">
    <property type="entry name" value="LARGE RIBOSOMAL SUBUNIT PROTEIN EL15"/>
    <property type="match status" value="1"/>
</dbReference>
<evidence type="ECO:0000256" key="3">
    <source>
        <dbReference type="ARBA" id="ARBA00023274"/>
    </source>
</evidence>
<dbReference type="NCBIfam" id="NF003269">
    <property type="entry name" value="PRK04243.1"/>
    <property type="match status" value="1"/>
</dbReference>
<sequence>MPIYSLPSELLLQILQHILDSPEASSQELLQCALTCKSWSYFALQLLWHKPLILKPQTWLKFSKTLALENTYIAYAPLVRRINLSAVTEFISDESLRLLSVCKQLDRITLTGCTFITDAGLIDFLKRDVGRFLLSMDLSEIKHLTDETVLTIAETCKRLQGLNLSVNPVKEEECHGITDKSIVKLAENCRDLRRIRLSNWKLLTDESISALTTYCPTLLEIDVVNCSITNQSLLNIFERCRELRELKVNQCAYLSDDGFIQSALTRSLPDRVYYDQLRILELTNVFGVTDRTVDCITQAAPKIRNLVLNKCTNLTDLGVEYITRLGRYLHYIHLGSCKNITDQAIIQLTSKCTRIRYIDLASCHKLGDDTVVALAALPKLKRIGLVKCHRVTNRAIMALTRNARTSVSLERIHLSYCEQLTVQAISVLVIHCRRLTHLSLSFIPAFQHEEFQQFCRPPPKEYNSELQRTFCVFSGQNVHDLRNYFKSSAYLNNSDFARRLHYAQSIQTRIDEMTYKYLEELSRKKQSDVSRFLLRVRCWEFRQLNVIHRASRPSRPDKARRLGYKAKQGFVIYRIRVRRGGRKRPVPKGATYGKPVNEGVSQLKYQRSLRSTAEERIGRKCANLRVLNSYWVNQDATYKYYEVILVDPSHKAIRRDARINWIANPVHKRREARGLTAIGKKSRGHGKGHRFNNTKGSGRHATWKRRNTLSLRRYR</sequence>
<dbReference type="FunFam" id="3.40.1120.10:FF:000001">
    <property type="entry name" value="Ribosomal protein L15"/>
    <property type="match status" value="1"/>
</dbReference>
<dbReference type="Gene3D" id="1.20.1280.50">
    <property type="match status" value="1"/>
</dbReference>
<dbReference type="InterPro" id="IPR036047">
    <property type="entry name" value="F-box-like_dom_sf"/>
</dbReference>
<dbReference type="Proteomes" id="UP000054107">
    <property type="component" value="Unassembled WGS sequence"/>
</dbReference>
<dbReference type="GO" id="GO:0003735">
    <property type="term" value="F:structural constituent of ribosome"/>
    <property type="evidence" value="ECO:0007669"/>
    <property type="project" value="InterPro"/>
</dbReference>
<dbReference type="AlphaFoldDB" id="A0A0B7NGN9"/>
<dbReference type="GO" id="GO:0022625">
    <property type="term" value="C:cytosolic large ribosomal subunit"/>
    <property type="evidence" value="ECO:0007669"/>
    <property type="project" value="TreeGrafter"/>
</dbReference>
<dbReference type="OrthoDB" id="10257471at2759"/>
<keyword evidence="9" id="KW-1185">Reference proteome</keyword>
<keyword evidence="2 4" id="KW-0689">Ribosomal protein</keyword>
<dbReference type="InterPro" id="IPR000439">
    <property type="entry name" value="Ribosomal_eL15"/>
</dbReference>
<dbReference type="Pfam" id="PF00827">
    <property type="entry name" value="Ribosomal_L15e"/>
    <property type="match status" value="1"/>
</dbReference>
<dbReference type="SUPFAM" id="SSF52047">
    <property type="entry name" value="RNI-like"/>
    <property type="match status" value="1"/>
</dbReference>
<feature type="domain" description="F-box" evidence="6">
    <location>
        <begin position="4"/>
        <end position="52"/>
    </location>
</feature>
<gene>
    <name evidence="8" type="primary">PARPA_10854.1 scaffold 41979</name>
</gene>
<proteinExistence type="inferred from homology"/>
<evidence type="ECO:0000256" key="5">
    <source>
        <dbReference type="SAM" id="MobiDB-lite"/>
    </source>
</evidence>
<dbReference type="GO" id="GO:0003723">
    <property type="term" value="F:RNA binding"/>
    <property type="evidence" value="ECO:0007669"/>
    <property type="project" value="TreeGrafter"/>
</dbReference>
<evidence type="ECO:0000313" key="9">
    <source>
        <dbReference type="Proteomes" id="UP000054107"/>
    </source>
</evidence>
<accession>A0A0B7NGN9</accession>
<dbReference type="InterPro" id="IPR024794">
    <property type="entry name" value="Rbsml_eL15_core_dom_sf"/>
</dbReference>
<evidence type="ECO:0000256" key="2">
    <source>
        <dbReference type="ARBA" id="ARBA00022980"/>
    </source>
</evidence>
<protein>
    <recommendedName>
        <fullName evidence="4">Ribosomal protein L15</fullName>
    </recommendedName>
</protein>
<dbReference type="InterPro" id="IPR001810">
    <property type="entry name" value="F-box_dom"/>
</dbReference>
<organism evidence="8 9">
    <name type="scientific">Parasitella parasitica</name>
    <dbReference type="NCBI Taxonomy" id="35722"/>
    <lineage>
        <taxon>Eukaryota</taxon>
        <taxon>Fungi</taxon>
        <taxon>Fungi incertae sedis</taxon>
        <taxon>Mucoromycota</taxon>
        <taxon>Mucoromycotina</taxon>
        <taxon>Mucoromycetes</taxon>
        <taxon>Mucorales</taxon>
        <taxon>Mucorineae</taxon>
        <taxon>Mucoraceae</taxon>
        <taxon>Parasitella</taxon>
    </lineage>
</organism>
<dbReference type="Gene3D" id="3.80.10.10">
    <property type="entry name" value="Ribonuclease Inhibitor"/>
    <property type="match status" value="3"/>
</dbReference>
<keyword evidence="3 4" id="KW-0687">Ribonucleoprotein</keyword>
<evidence type="ECO:0000313" key="8">
    <source>
        <dbReference type="EMBL" id="CEP16582.1"/>
    </source>
</evidence>
<dbReference type="PROSITE" id="PS01194">
    <property type="entry name" value="RIBOSOMAL_L15E"/>
    <property type="match status" value="1"/>
</dbReference>
<dbReference type="InterPro" id="IPR020925">
    <property type="entry name" value="Ribosomal_eL15_CS"/>
</dbReference>
<evidence type="ECO:0000259" key="7">
    <source>
        <dbReference type="Pfam" id="PF25372"/>
    </source>
</evidence>
<dbReference type="SMART" id="SM00367">
    <property type="entry name" value="LRR_CC"/>
    <property type="match status" value="12"/>
</dbReference>
<dbReference type="Pfam" id="PF25372">
    <property type="entry name" value="DUF7885"/>
    <property type="match status" value="1"/>
</dbReference>
<dbReference type="SUPFAM" id="SSF54189">
    <property type="entry name" value="Ribosomal proteins S24e, L23 and L15e"/>
    <property type="match status" value="1"/>
</dbReference>
<evidence type="ECO:0000256" key="4">
    <source>
        <dbReference type="RuleBase" id="RU000663"/>
    </source>
</evidence>